<keyword evidence="3" id="KW-1185">Reference proteome</keyword>
<feature type="transmembrane region" description="Helical" evidence="1">
    <location>
        <begin position="20"/>
        <end position="42"/>
    </location>
</feature>
<evidence type="ECO:0000313" key="2">
    <source>
        <dbReference type="EMBL" id="KFF31534.1"/>
    </source>
</evidence>
<name>A0A080N6E0_9BIFI</name>
<keyword evidence="1" id="KW-0812">Transmembrane</keyword>
<proteinExistence type="predicted"/>
<accession>A0A080N6E0</accession>
<keyword evidence="1" id="KW-1133">Transmembrane helix</keyword>
<organism evidence="2 3">
    <name type="scientific">Bifidobacterium bombi DSM 19703</name>
    <dbReference type="NCBI Taxonomy" id="1341695"/>
    <lineage>
        <taxon>Bacteria</taxon>
        <taxon>Bacillati</taxon>
        <taxon>Actinomycetota</taxon>
        <taxon>Actinomycetes</taxon>
        <taxon>Bifidobacteriales</taxon>
        <taxon>Bifidobacteriaceae</taxon>
        <taxon>Bifidobacterium</taxon>
    </lineage>
</organism>
<sequence length="66" mass="7848">MALTSTDMLYELQMIFKPVTLTAAVTQIHVAAFALHCMFYPFNQFHEGWISQVRHKHRDKIQRRSR</sequence>
<comment type="caution">
    <text evidence="2">The sequence shown here is derived from an EMBL/GenBank/DDBJ whole genome shotgun (WGS) entry which is preliminary data.</text>
</comment>
<keyword evidence="1" id="KW-0472">Membrane</keyword>
<dbReference type="EMBL" id="ATLK01000001">
    <property type="protein sequence ID" value="KFF31534.1"/>
    <property type="molecule type" value="Genomic_DNA"/>
</dbReference>
<protein>
    <submittedName>
        <fullName evidence="2">Uncharacterized protein</fullName>
    </submittedName>
</protein>
<dbReference type="AlphaFoldDB" id="A0A080N6E0"/>
<reference evidence="2" key="1">
    <citation type="journal article" date="2014" name="Appl. Environ. Microbiol.">
        <title>Genomic encyclopedia of type strains of the genus Bifidobacterium.</title>
        <authorList>
            <person name="Milani C."/>
            <person name="Lugli G.A."/>
            <person name="Duranti S."/>
            <person name="Turroni F."/>
            <person name="Bottacini F."/>
            <person name="Mangifesta M."/>
            <person name="Sanchez B."/>
            <person name="Viappiani A."/>
            <person name="Mancabelli L."/>
            <person name="Taminiau B."/>
            <person name="Delcenserie V."/>
            <person name="Barrangou R."/>
            <person name="Margolles A."/>
            <person name="van Sinderen D."/>
            <person name="Ventura M."/>
        </authorList>
    </citation>
    <scope>NUCLEOTIDE SEQUENCE [LARGE SCALE GENOMIC DNA]</scope>
    <source>
        <strain evidence="2">DSM 19703</strain>
    </source>
</reference>
<evidence type="ECO:0000313" key="3">
    <source>
        <dbReference type="Proteomes" id="UP000028730"/>
    </source>
</evidence>
<dbReference type="Proteomes" id="UP000028730">
    <property type="component" value="Unassembled WGS sequence"/>
</dbReference>
<evidence type="ECO:0000256" key="1">
    <source>
        <dbReference type="SAM" id="Phobius"/>
    </source>
</evidence>
<gene>
    <name evidence="2" type="ORF">BBOMB_0909</name>
</gene>